<keyword evidence="1" id="KW-0472">Membrane</keyword>
<dbReference type="Proteomes" id="UP000237631">
    <property type="component" value="Unassembled WGS sequence"/>
</dbReference>
<evidence type="ECO:0000313" key="3">
    <source>
        <dbReference type="Proteomes" id="UP000237631"/>
    </source>
</evidence>
<feature type="transmembrane region" description="Helical" evidence="1">
    <location>
        <begin position="64"/>
        <end position="83"/>
    </location>
</feature>
<reference evidence="3" key="1">
    <citation type="journal article" date="2017" name="bioRxiv">
        <title>Conservation of a gene cluster reveals novel cercosporin biosynthetic mechanisms and extends production to the genus Colletotrichum.</title>
        <authorList>
            <person name="de Jonge R."/>
            <person name="Ebert M.K."/>
            <person name="Huitt-Roehl C.R."/>
            <person name="Pal P."/>
            <person name="Suttle J.C."/>
            <person name="Spanner R.E."/>
            <person name="Neubauer J.D."/>
            <person name="Jurick W.M.II."/>
            <person name="Stott K.A."/>
            <person name="Secor G.A."/>
            <person name="Thomma B.P.H.J."/>
            <person name="Van de Peer Y."/>
            <person name="Townsend C.A."/>
            <person name="Bolton M.D."/>
        </authorList>
    </citation>
    <scope>NUCLEOTIDE SEQUENCE [LARGE SCALE GENOMIC DNA]</scope>
    <source>
        <strain evidence="3">CBS538.71</strain>
    </source>
</reference>
<accession>A0A2S6BTR0</accession>
<gene>
    <name evidence="2" type="ORF">CBER1_07261</name>
</gene>
<comment type="caution">
    <text evidence="2">The sequence shown here is derived from an EMBL/GenBank/DDBJ whole genome shotgun (WGS) entry which is preliminary data.</text>
</comment>
<evidence type="ECO:0000256" key="1">
    <source>
        <dbReference type="SAM" id="Phobius"/>
    </source>
</evidence>
<dbReference type="AlphaFoldDB" id="A0A2S6BTR0"/>
<name>A0A2S6BTR0_9PEZI</name>
<dbReference type="OrthoDB" id="3637557at2759"/>
<keyword evidence="1" id="KW-0812">Transmembrane</keyword>
<proteinExistence type="predicted"/>
<keyword evidence="1" id="KW-1133">Transmembrane helix</keyword>
<evidence type="ECO:0000313" key="2">
    <source>
        <dbReference type="EMBL" id="PPJ50852.1"/>
    </source>
</evidence>
<dbReference type="EMBL" id="PNEN01001774">
    <property type="protein sequence ID" value="PPJ50852.1"/>
    <property type="molecule type" value="Genomic_DNA"/>
</dbReference>
<protein>
    <submittedName>
        <fullName evidence="2">Uncharacterized protein</fullName>
    </submittedName>
</protein>
<organism evidence="2 3">
    <name type="scientific">Cercospora berteroae</name>
    <dbReference type="NCBI Taxonomy" id="357750"/>
    <lineage>
        <taxon>Eukaryota</taxon>
        <taxon>Fungi</taxon>
        <taxon>Dikarya</taxon>
        <taxon>Ascomycota</taxon>
        <taxon>Pezizomycotina</taxon>
        <taxon>Dothideomycetes</taxon>
        <taxon>Dothideomycetidae</taxon>
        <taxon>Mycosphaerellales</taxon>
        <taxon>Mycosphaerellaceae</taxon>
        <taxon>Cercospora</taxon>
    </lineage>
</organism>
<keyword evidence="3" id="KW-1185">Reference proteome</keyword>
<sequence length="152" mass="16985">MIPTRKPSIETVTIKESPPKQHYESQVDYYFGIVERALQTSRPSTTKPKADVLQVYQNKLKMSALRGFVVLGGIAAVPLSLVYGQAARQLSTRASNAYSRRTGVFASLPANTPVDPEQAEKDRLRAARRAEIQEGIRSELEWLHQNDLTCTL</sequence>